<name>A0ABN7K979_9BACT</name>
<proteinExistence type="predicted"/>
<dbReference type="PANTHER" id="PTHR36573:SF1">
    <property type="entry name" value="INTERMEMBRANE PHOSPHOLIPID TRANSPORT SYSTEM BINDING PROTEIN MLAC"/>
    <property type="match status" value="1"/>
</dbReference>
<dbReference type="RefSeq" id="WP_229933116.1">
    <property type="nucleotide sequence ID" value="NZ_CAJHOF010000012.1"/>
</dbReference>
<evidence type="ECO:0000313" key="2">
    <source>
        <dbReference type="Proteomes" id="UP000789803"/>
    </source>
</evidence>
<dbReference type="Pfam" id="PF05494">
    <property type="entry name" value="MlaC"/>
    <property type="match status" value="1"/>
</dbReference>
<protein>
    <recommendedName>
        <fullName evidence="3">Toluene tolerance protein</fullName>
    </recommendedName>
</protein>
<dbReference type="InterPro" id="IPR008869">
    <property type="entry name" value="MlaC/ttg2D"/>
</dbReference>
<dbReference type="EMBL" id="CAJHOF010000012">
    <property type="protein sequence ID" value="CAD7289068.1"/>
    <property type="molecule type" value="Genomic_DNA"/>
</dbReference>
<accession>A0ABN7K979</accession>
<dbReference type="Gene3D" id="3.10.450.710">
    <property type="entry name" value="Tgt2/MlaC"/>
    <property type="match status" value="1"/>
</dbReference>
<reference evidence="1 2" key="1">
    <citation type="submission" date="2020-11" db="EMBL/GenBank/DDBJ databases">
        <authorList>
            <person name="Peeters C."/>
        </authorList>
    </citation>
    <scope>NUCLEOTIDE SEQUENCE [LARGE SCALE GENOMIC DNA]</scope>
    <source>
        <strain evidence="1 2">LMG 7974</strain>
    </source>
</reference>
<comment type="caution">
    <text evidence="1">The sequence shown here is derived from an EMBL/GenBank/DDBJ whole genome shotgun (WGS) entry which is preliminary data.</text>
</comment>
<dbReference type="InterPro" id="IPR042245">
    <property type="entry name" value="Tgt2/MlaC_sf"/>
</dbReference>
<evidence type="ECO:0008006" key="3">
    <source>
        <dbReference type="Google" id="ProtNLM"/>
    </source>
</evidence>
<organism evidence="1 2">
    <name type="scientific">Campylobacter majalis</name>
    <dbReference type="NCBI Taxonomy" id="2790656"/>
    <lineage>
        <taxon>Bacteria</taxon>
        <taxon>Pseudomonadati</taxon>
        <taxon>Campylobacterota</taxon>
        <taxon>Epsilonproteobacteria</taxon>
        <taxon>Campylobacterales</taxon>
        <taxon>Campylobacteraceae</taxon>
        <taxon>Campylobacter</taxon>
    </lineage>
</organism>
<keyword evidence="2" id="KW-1185">Reference proteome</keyword>
<dbReference type="Proteomes" id="UP000789803">
    <property type="component" value="Unassembled WGS sequence"/>
</dbReference>
<dbReference type="PANTHER" id="PTHR36573">
    <property type="entry name" value="INTERMEMBRANE PHOSPHOLIPID TRANSPORT SYSTEM BINDING PROTEIN MLAC"/>
    <property type="match status" value="1"/>
</dbReference>
<evidence type="ECO:0000313" key="1">
    <source>
        <dbReference type="EMBL" id="CAD7289068.1"/>
    </source>
</evidence>
<gene>
    <name evidence="1" type="ORF">LMG7974_01324</name>
</gene>
<sequence length="193" mass="22620">MKIFKFLTILSLFCISLFGLDKDEIKQNVSIKINEALEILAKKEIDEDTKLNNLFKIFDPMFDYKQMAKISLGKRFNSLSKEEQDEFSKAFEIKLKNSYIDKIKSYSGEKIHIKDANEPQPRRYFLNGELISDGKSYEFVFKFYDAKERGWLIYDIDIIGVSIMQTYRSQFADMLESADFTTLMAKLNESSQK</sequence>